<dbReference type="EMBL" id="LR746272">
    <property type="protein sequence ID" value="CAA7403196.1"/>
    <property type="molecule type" value="Genomic_DNA"/>
</dbReference>
<name>A0A7I8L0T9_SPIIN</name>
<organism evidence="5 6">
    <name type="scientific">Spirodela intermedia</name>
    <name type="common">Intermediate duckweed</name>
    <dbReference type="NCBI Taxonomy" id="51605"/>
    <lineage>
        <taxon>Eukaryota</taxon>
        <taxon>Viridiplantae</taxon>
        <taxon>Streptophyta</taxon>
        <taxon>Embryophyta</taxon>
        <taxon>Tracheophyta</taxon>
        <taxon>Spermatophyta</taxon>
        <taxon>Magnoliopsida</taxon>
        <taxon>Liliopsida</taxon>
        <taxon>Araceae</taxon>
        <taxon>Lemnoideae</taxon>
        <taxon>Spirodela</taxon>
    </lineage>
</organism>
<comment type="similarity">
    <text evidence="2">Belongs to the NUP186/NUP192/NUP205 family.</text>
</comment>
<evidence type="ECO:0000256" key="1">
    <source>
        <dbReference type="ARBA" id="ARBA00004123"/>
    </source>
</evidence>
<dbReference type="InterPro" id="IPR021827">
    <property type="entry name" value="Nup186/Nup192/Nup205"/>
</dbReference>
<proteinExistence type="inferred from homology"/>
<dbReference type="PANTHER" id="PTHR31344">
    <property type="entry name" value="NUCLEAR PORE COMPLEX PROTEIN NUP205"/>
    <property type="match status" value="1"/>
</dbReference>
<dbReference type="Pfam" id="PF11894">
    <property type="entry name" value="Nup192"/>
    <property type="match status" value="1"/>
</dbReference>
<accession>A0A7I8L0T9</accession>
<protein>
    <submittedName>
        <fullName evidence="5">Uncharacterized protein</fullName>
    </submittedName>
</protein>
<comment type="subcellular location">
    <subcellularLocation>
        <location evidence="1">Nucleus</location>
    </subcellularLocation>
</comment>
<dbReference type="OrthoDB" id="2019644at2759"/>
<dbReference type="Proteomes" id="UP000663760">
    <property type="component" value="Chromosome 9"/>
</dbReference>
<sequence length="1859" mass="210629">MVSPKQLRTTIESALLGPTPPSPGLRMELMHAIRSSLPSLRSLISYPGPTASDRAQVKSKEVRLPDSSLISLDDLDVQIAIKLSGDLNLNEIECIRLLCLANQEWVLFGREPLEIYRLAAGLWYTERRDVLTSLYTLLRAVVLDQGLEANLVNEIQSMLEDLFASGLRQHLITLIKELNREEPGGVGGPSSERYVLDARGALVERRAVVSRERLTLGHCLVLSVLIVRISSKDAKDIFSVLKDFAVDVDDSDPILKLQITFSLLFSLVIAFMSDALSSAPDKASVLSDDTAFRREFQELVVANGSSTILGFCDGVRLAWIAHLMLTQDRNSSTDAISRSSSQNLANIFACLELICSNNVFQFLLVNVLQSAAYQNDDEDMVYMYNAYLHKLMMCFLSHPLARDKVKEMKEKAMSSLSPYLVAGEADGKDDSGAGSLEPSHKNYQPFISLLELVSEIYKKEPELACGNEDLWTFVIFAGEDHTNIQTLVAFLRMLSVLASSEEGASKVYELLGGKTFRSIGWKTLFDCLSIYEEKFKQSIQSSGAMLPEFQEGDAKALVAYLDVLQKVVEHGNPLERKNWFPDIEPLFKLLGFENVPPYLKGALRNAIVSFVHLSPMLKDTIWGYLEQYDLPVVVGPPTGSSTQQMSLRVYDMRFELNEVEARQEKYPSTISFLNLLNSLIAKEKDIGDRGQRFLWIFRFICDHVFGLFPQRAYADPCEKWQLVVACLQHFKMILTMYDVTDDDIDDLESSQQPSLTRGTTLEKQLPILELLKDFMSGRTIFRNIMSILSLGTNSIIHDRSSKTYGHILEKAVHLSLEIVILVFEKDLLVAGSWRPLYQPLDVILSQDHSQVISLLEYVRYDFLPQIQQCSIKIMSIFSTRMSGLVPLLLKSSAAKCLVEDYAACLESRFDEFQLIENSKDDSGVLILQLLLDNITRPAPNVTHLLLKFDVDTPVDRTVLQPKYHYSCLKIILKNLEKMSKRDVNGLLYEFSFQLLYELCMDPLTGGATLDLLSTKKYHFFSKHVETIGVSPLPKRTSSHALRISSLHQRAWFLKLLALELHVADMAVSTHRDACLTILSQIFGPVSGEMYTGPSLSQALQVESHRDGSNTVNRSKILRLLEIVLFRCPDMASYSQILANLKYDLRVDDILKNPSASEKGGVYYYSERGDRLIDLAAFHDKIWQMLNLLNPHLGSLGMEVEMDNLKESIQQLLRWGWKYNTNLEEQAAQLHFLTAWTHIVEVSISRRMMFLEDHSEILFELLDASLGASVSSDCSLKMAVMLSQVSLTCMAKLRDERFVCPGGVDPDNVTCLDVISVKQLPSGACQSILHKLLMAILRNESSEILRRRQYALLLSYFQYCRSILDPDFSGSILGFLLREEHDGEDSDLQKVDREQAELLRANFSILKKEAQGILDLLTRDATQGSEAGKAISLYVLDTFVSIDQERFFLVQLQSRGFLRTCLVDISNFTCQDGWHSLDSLQRLCTLEAKLALLLRISHSYEKFGGQILISMGVLEHLRSCRVVDLQMKRSMRSGDYKSVRDSTAVNERLRLVLSPALRLVSSLTSLVALSELFEVKNKIVREVVDFVREHQSAFDEILRKDVSRADEFALEQINLVVYILSKVWPYEENDQYGFIQELFHLMCVIFSFDGSAFIEVSFRKKQEVFIFRLCFSLTSYLYFLVARKFLRLQVSNKNIEEPSEHQQPTLLLIACLLGSITFSLESTAEEKSVLFNKIENINELSRQEVDEIIRVCKRENCITASDNIRKRRYVAMVEMCHAAGEKDQLISLLLQIAEHAMNVLLIHFQEDVVEDDSLSSLCGKLFPILERLELLREDNIGHSLKMFQRSVRTLKELAVAKLAV</sequence>
<keyword evidence="4" id="KW-0539">Nucleus</keyword>
<evidence type="ECO:0000256" key="4">
    <source>
        <dbReference type="ARBA" id="ARBA00023242"/>
    </source>
</evidence>
<keyword evidence="3" id="KW-0813">Transport</keyword>
<evidence type="ECO:0000313" key="5">
    <source>
        <dbReference type="EMBL" id="CAA7403196.1"/>
    </source>
</evidence>
<dbReference type="PANTHER" id="PTHR31344:SF0">
    <property type="entry name" value="NUCLEAR PORE COMPLEX PROTEIN NUP205"/>
    <property type="match status" value="1"/>
</dbReference>
<dbReference type="GO" id="GO:0005643">
    <property type="term" value="C:nuclear pore"/>
    <property type="evidence" value="ECO:0007669"/>
    <property type="project" value="InterPro"/>
</dbReference>
<keyword evidence="6" id="KW-1185">Reference proteome</keyword>
<evidence type="ECO:0000256" key="2">
    <source>
        <dbReference type="ARBA" id="ARBA00005892"/>
    </source>
</evidence>
<evidence type="ECO:0000256" key="3">
    <source>
        <dbReference type="ARBA" id="ARBA00022448"/>
    </source>
</evidence>
<evidence type="ECO:0000313" key="6">
    <source>
        <dbReference type="Proteomes" id="UP000663760"/>
    </source>
</evidence>
<reference evidence="5" key="1">
    <citation type="submission" date="2020-02" db="EMBL/GenBank/DDBJ databases">
        <authorList>
            <person name="Scholz U."/>
            <person name="Mascher M."/>
            <person name="Fiebig A."/>
        </authorList>
    </citation>
    <scope>NUCLEOTIDE SEQUENCE</scope>
</reference>
<gene>
    <name evidence="5" type="ORF">SI8410_09013874</name>
</gene>